<protein>
    <submittedName>
        <fullName evidence="1">Uncharacterized protein</fullName>
    </submittedName>
</protein>
<name>A0A558IG52_9CORY</name>
<reference evidence="1 2" key="1">
    <citation type="submission" date="2019-07" db="EMBL/GenBank/DDBJ databases">
        <title>Draft genome of C. aurimucosum strain 15-4290.</title>
        <authorList>
            <person name="Pacheco L.G.C."/>
            <person name="Aguiar E.R.G.R."/>
            <person name="Navas J."/>
            <person name="Santos C.S."/>
            <person name="Rocha D.J.P.G."/>
        </authorList>
    </citation>
    <scope>NUCLEOTIDE SEQUENCE [LARGE SCALE GENOMIC DNA]</scope>
    <source>
        <strain evidence="1 2">15-4290</strain>
    </source>
</reference>
<evidence type="ECO:0000313" key="1">
    <source>
        <dbReference type="EMBL" id="TVU80387.1"/>
    </source>
</evidence>
<accession>A0A558IG52</accession>
<dbReference type="Proteomes" id="UP000320648">
    <property type="component" value="Unassembled WGS sequence"/>
</dbReference>
<gene>
    <name evidence="1" type="ORF">FQN05_13300</name>
</gene>
<evidence type="ECO:0000313" key="2">
    <source>
        <dbReference type="Proteomes" id="UP000320648"/>
    </source>
</evidence>
<comment type="caution">
    <text evidence="1">The sequence shown here is derived from an EMBL/GenBank/DDBJ whole genome shotgun (WGS) entry which is preliminary data.</text>
</comment>
<sequence>MASALTGPIAAFNEILGCTIAGPKASQIASDAGAACTVWQDEEIPGIHWIFKGKGLVFCFDDEILTAIFFQFIAENVWNVGSWSRPLIDGLVAPDITPERADSTFGEPEATGCESHTWRRYEIGDHHIHFDFREDGLHKITLLLETP</sequence>
<organism evidence="1 2">
    <name type="scientific">Corynebacterium aurimucosum</name>
    <dbReference type="NCBI Taxonomy" id="169292"/>
    <lineage>
        <taxon>Bacteria</taxon>
        <taxon>Bacillati</taxon>
        <taxon>Actinomycetota</taxon>
        <taxon>Actinomycetes</taxon>
        <taxon>Mycobacteriales</taxon>
        <taxon>Corynebacteriaceae</taxon>
        <taxon>Corynebacterium</taxon>
    </lineage>
</organism>
<dbReference type="AlphaFoldDB" id="A0A558IG52"/>
<proteinExistence type="predicted"/>
<dbReference type="RefSeq" id="WP_049154934.1">
    <property type="nucleotide sequence ID" value="NZ_JUMN01000042.1"/>
</dbReference>
<dbReference type="EMBL" id="VMTX01000034">
    <property type="protein sequence ID" value="TVU80387.1"/>
    <property type="molecule type" value="Genomic_DNA"/>
</dbReference>